<protein>
    <submittedName>
        <fullName evidence="1">Uncharacterized protein</fullName>
    </submittedName>
</protein>
<comment type="caution">
    <text evidence="1">The sequence shown here is derived from an EMBL/GenBank/DDBJ whole genome shotgun (WGS) entry which is preliminary data.</text>
</comment>
<dbReference type="AlphaFoldDB" id="A0A5D3AXK4"/>
<accession>A0A5D3AXK4</accession>
<organism evidence="1 2">
    <name type="scientific">Cryptococcus floricola</name>
    <dbReference type="NCBI Taxonomy" id="2591691"/>
    <lineage>
        <taxon>Eukaryota</taxon>
        <taxon>Fungi</taxon>
        <taxon>Dikarya</taxon>
        <taxon>Basidiomycota</taxon>
        <taxon>Agaricomycotina</taxon>
        <taxon>Tremellomycetes</taxon>
        <taxon>Tremellales</taxon>
        <taxon>Cryptococcaceae</taxon>
        <taxon>Cryptococcus</taxon>
    </lineage>
</organism>
<reference evidence="1 2" key="1">
    <citation type="submission" date="2017-05" db="EMBL/GenBank/DDBJ databases">
        <title>The Genome Sequence of Tsuchiyaea wingfieldii DSM 27421.</title>
        <authorList>
            <person name="Cuomo C."/>
            <person name="Passer A."/>
            <person name="Billmyre B."/>
            <person name="Heitman J."/>
        </authorList>
    </citation>
    <scope>NUCLEOTIDE SEQUENCE [LARGE SCALE GENOMIC DNA]</scope>
    <source>
        <strain evidence="1 2">DSM 27421</strain>
    </source>
</reference>
<evidence type="ECO:0000313" key="1">
    <source>
        <dbReference type="EMBL" id="TYJ55582.1"/>
    </source>
</evidence>
<gene>
    <name evidence="1" type="ORF">B9479_003732</name>
</gene>
<keyword evidence="2" id="KW-1185">Reference proteome</keyword>
<sequence>MPDPDEQTRLISEEATRVAERFMVTIDTNMAASGFEIPTFPKSYDIVVKTITDWVQTAIEAEVNDEHNEDWTLEDSLKDVDVRAKAIGLSELGEVLVWSAKVDGDGWSLITETPLIELPWA</sequence>
<name>A0A5D3AXK4_9TREE</name>
<evidence type="ECO:0000313" key="2">
    <source>
        <dbReference type="Proteomes" id="UP000322245"/>
    </source>
</evidence>
<dbReference type="EMBL" id="NIDF01000037">
    <property type="protein sequence ID" value="TYJ55582.1"/>
    <property type="molecule type" value="Genomic_DNA"/>
</dbReference>
<dbReference type="Proteomes" id="UP000322245">
    <property type="component" value="Unassembled WGS sequence"/>
</dbReference>
<proteinExistence type="predicted"/>